<comment type="caution">
    <text evidence="3">The sequence shown here is derived from an EMBL/GenBank/DDBJ whole genome shotgun (WGS) entry which is preliminary data.</text>
</comment>
<evidence type="ECO:0000256" key="1">
    <source>
        <dbReference type="SAM" id="MobiDB-lite"/>
    </source>
</evidence>
<dbReference type="PANTHER" id="PTHR12963:SF0">
    <property type="entry name" value="EXPRESSED PROTEIN"/>
    <property type="match status" value="1"/>
</dbReference>
<dbReference type="Proteomes" id="UP000091857">
    <property type="component" value="Chromosome 8"/>
</dbReference>
<proteinExistence type="predicted"/>
<dbReference type="InterPro" id="IPR007374">
    <property type="entry name" value="ASCH_domain"/>
</dbReference>
<dbReference type="SMART" id="SM01022">
    <property type="entry name" value="ASCH"/>
    <property type="match status" value="1"/>
</dbReference>
<feature type="domain" description="ASCH" evidence="2">
    <location>
        <begin position="22"/>
        <end position="141"/>
    </location>
</feature>
<reference evidence="4" key="1">
    <citation type="journal article" date="2016" name="Nat. Biotechnol.">
        <title>Sequencing wild and cultivated cassava and related species reveals extensive interspecific hybridization and genetic diversity.</title>
        <authorList>
            <person name="Bredeson J.V."/>
            <person name="Lyons J.B."/>
            <person name="Prochnik S.E."/>
            <person name="Wu G.A."/>
            <person name="Ha C.M."/>
            <person name="Edsinger-Gonzales E."/>
            <person name="Grimwood J."/>
            <person name="Schmutz J."/>
            <person name="Rabbi I.Y."/>
            <person name="Egesi C."/>
            <person name="Nauluvula P."/>
            <person name="Lebot V."/>
            <person name="Ndunguru J."/>
            <person name="Mkamilo G."/>
            <person name="Bart R.S."/>
            <person name="Setter T.L."/>
            <person name="Gleadow R.M."/>
            <person name="Kulakow P."/>
            <person name="Ferguson M.E."/>
            <person name="Rounsley S."/>
            <person name="Rokhsar D.S."/>
        </authorList>
    </citation>
    <scope>NUCLEOTIDE SEQUENCE [LARGE SCALE GENOMIC DNA]</scope>
    <source>
        <strain evidence="4">cv. AM560-2</strain>
    </source>
</reference>
<dbReference type="FunFam" id="2.30.130.30:FF:000002">
    <property type="entry name" value="Activating signal cointegrator 1"/>
    <property type="match status" value="1"/>
</dbReference>
<evidence type="ECO:0000259" key="2">
    <source>
        <dbReference type="SMART" id="SM01022"/>
    </source>
</evidence>
<evidence type="ECO:0000313" key="3">
    <source>
        <dbReference type="EMBL" id="OAY44289.1"/>
    </source>
</evidence>
<dbReference type="Pfam" id="PF04266">
    <property type="entry name" value="ASCH"/>
    <property type="match status" value="1"/>
</dbReference>
<dbReference type="EMBL" id="CM004394">
    <property type="protein sequence ID" value="OAY44289.1"/>
    <property type="molecule type" value="Genomic_DNA"/>
</dbReference>
<evidence type="ECO:0000313" key="4">
    <source>
        <dbReference type="Proteomes" id="UP000091857"/>
    </source>
</evidence>
<feature type="region of interest" description="Disordered" evidence="1">
    <location>
        <begin position="235"/>
        <end position="264"/>
    </location>
</feature>
<dbReference type="PANTHER" id="PTHR12963">
    <property type="entry name" value="THYROID RECEPTOR INTERACTING PROTEIN RELATED"/>
    <property type="match status" value="1"/>
</dbReference>
<dbReference type="OrthoDB" id="338816at2759"/>
<name>A0A2C9VG50_MANES</name>
<accession>A0A2C9VG50</accession>
<sequence length="307" mass="34060">MSRGGGGGGRGRSHGNYTNPCLTMHQPWASLLVYGIKRIEGRSWPAPIRGRLWIHAASKVPEEATIKAMEDFYKEIYAVNGITEIKFPKHYPVSRLLGCVEVVGCVRREELASWEAVPEGARLEGQTDFCWLCEEPQKLLVPFEMRGYQGVYNLEKKIYEAAVRGLAPVKGPMPVKFPLPNPRNRFSLKPGSVLMQLPEKASEVEKSSSLTAAIAGARAAANQFNKKVQEPLVNTVQNTNSNSGRSDQVNRKALEVHREPSVSNETEQSNCIKCEKSRCGQTRPDMKRLHGGPAKIFAAAVRELKFS</sequence>
<dbReference type="Gene3D" id="2.30.130.30">
    <property type="entry name" value="Hypothetical protein"/>
    <property type="match status" value="1"/>
</dbReference>
<dbReference type="AlphaFoldDB" id="A0A2C9VG50"/>
<organism evidence="3 4">
    <name type="scientific">Manihot esculenta</name>
    <name type="common">Cassava</name>
    <name type="synonym">Jatropha manihot</name>
    <dbReference type="NCBI Taxonomy" id="3983"/>
    <lineage>
        <taxon>Eukaryota</taxon>
        <taxon>Viridiplantae</taxon>
        <taxon>Streptophyta</taxon>
        <taxon>Embryophyta</taxon>
        <taxon>Tracheophyta</taxon>
        <taxon>Spermatophyta</taxon>
        <taxon>Magnoliopsida</taxon>
        <taxon>eudicotyledons</taxon>
        <taxon>Gunneridae</taxon>
        <taxon>Pentapetalae</taxon>
        <taxon>rosids</taxon>
        <taxon>fabids</taxon>
        <taxon>Malpighiales</taxon>
        <taxon>Euphorbiaceae</taxon>
        <taxon>Crotonoideae</taxon>
        <taxon>Manihoteae</taxon>
        <taxon>Manihot</taxon>
    </lineage>
</organism>
<gene>
    <name evidence="3" type="ORF">MANES_08G138000v8</name>
</gene>
<feature type="compositionally biased region" description="Basic and acidic residues" evidence="1">
    <location>
        <begin position="248"/>
        <end position="260"/>
    </location>
</feature>
<dbReference type="InterPro" id="IPR015947">
    <property type="entry name" value="PUA-like_sf"/>
</dbReference>
<dbReference type="InterPro" id="IPR039128">
    <property type="entry name" value="TRIP4-like"/>
</dbReference>
<keyword evidence="4" id="KW-1185">Reference proteome</keyword>
<feature type="compositionally biased region" description="Polar residues" evidence="1">
    <location>
        <begin position="235"/>
        <end position="247"/>
    </location>
</feature>
<dbReference type="SUPFAM" id="SSF88697">
    <property type="entry name" value="PUA domain-like"/>
    <property type="match status" value="1"/>
</dbReference>
<dbReference type="Gramene" id="Manes.08G138000.1.v8.1">
    <property type="protein sequence ID" value="Manes.08G138000.1.v8.1.CDS"/>
    <property type="gene ID" value="Manes.08G138000.v8.1"/>
</dbReference>
<dbReference type="STRING" id="3983.A0A2C9VG50"/>
<dbReference type="CDD" id="cd06554">
    <property type="entry name" value="ASCH_ASC-1_like"/>
    <property type="match status" value="1"/>
</dbReference>
<protein>
    <recommendedName>
        <fullName evidence="2">ASCH domain-containing protein</fullName>
    </recommendedName>
</protein>